<reference evidence="16" key="1">
    <citation type="journal article" date="2021" name="PLoS Genet.">
        <title>Mobile Type VI secretion system loci of the gut Bacteroidales display extensive intra-ecosystem transfer, multi-species spread and geographical clustering.</title>
        <authorList>
            <person name="Garcia-Bayona L."/>
            <person name="Coyne M.J."/>
            <person name="Comstock L.E."/>
        </authorList>
    </citation>
    <scope>NUCLEOTIDE SEQUENCE</scope>
    <source>
        <strain evidence="16">CL11T00C20</strain>
    </source>
</reference>
<dbReference type="Pfam" id="PF00072">
    <property type="entry name" value="Response_reg"/>
    <property type="match status" value="1"/>
</dbReference>
<keyword evidence="12" id="KW-0812">Transmembrane</keyword>
<dbReference type="InterPro" id="IPR005467">
    <property type="entry name" value="His_kinase_dom"/>
</dbReference>
<dbReference type="PRINTS" id="PR00344">
    <property type="entry name" value="BCTRLSENSOR"/>
</dbReference>
<keyword evidence="12" id="KW-1133">Transmembrane helix</keyword>
<keyword evidence="7" id="KW-0067">ATP-binding</keyword>
<dbReference type="PROSITE" id="PS50110">
    <property type="entry name" value="RESPONSE_REGULATORY"/>
    <property type="match status" value="1"/>
</dbReference>
<evidence type="ECO:0000256" key="6">
    <source>
        <dbReference type="ARBA" id="ARBA00022777"/>
    </source>
</evidence>
<dbReference type="FunFam" id="2.60.40.10:FF:000791">
    <property type="entry name" value="Two-component system sensor histidine kinase/response regulator"/>
    <property type="match status" value="1"/>
</dbReference>
<evidence type="ECO:0000256" key="3">
    <source>
        <dbReference type="ARBA" id="ARBA00022553"/>
    </source>
</evidence>
<evidence type="ECO:0000256" key="8">
    <source>
        <dbReference type="ARBA" id="ARBA00023012"/>
    </source>
</evidence>
<dbReference type="InterPro" id="IPR036890">
    <property type="entry name" value="HATPase_C_sf"/>
</dbReference>
<dbReference type="Gene3D" id="2.130.10.10">
    <property type="entry name" value="YVTN repeat-like/Quinoprotein amine dehydrogenase"/>
    <property type="match status" value="2"/>
</dbReference>
<dbReference type="GO" id="GO:0043565">
    <property type="term" value="F:sequence-specific DNA binding"/>
    <property type="evidence" value="ECO:0007669"/>
    <property type="project" value="InterPro"/>
</dbReference>
<dbReference type="CDD" id="cd00082">
    <property type="entry name" value="HisKA"/>
    <property type="match status" value="1"/>
</dbReference>
<dbReference type="FunFam" id="1.10.10.60:FF:000284">
    <property type="entry name" value="Two-component system sensor histidine kinase/response regulator"/>
    <property type="match status" value="1"/>
</dbReference>
<dbReference type="SUPFAM" id="SSF52172">
    <property type="entry name" value="CheY-like"/>
    <property type="match status" value="1"/>
</dbReference>
<name>A0A975KGX4_9BACE</name>
<dbReference type="EMBL" id="CP072227">
    <property type="protein sequence ID" value="QUT45315.1"/>
    <property type="molecule type" value="Genomic_DNA"/>
</dbReference>
<dbReference type="KEGG" id="beg:INE88_02135"/>
<evidence type="ECO:0000256" key="5">
    <source>
        <dbReference type="ARBA" id="ARBA00022741"/>
    </source>
</evidence>
<dbReference type="SMART" id="SM00388">
    <property type="entry name" value="HisKA"/>
    <property type="match status" value="1"/>
</dbReference>
<keyword evidence="9" id="KW-0805">Transcription regulation</keyword>
<feature type="domain" description="Response regulatory" evidence="15">
    <location>
        <begin position="1118"/>
        <end position="1234"/>
    </location>
</feature>
<dbReference type="SMART" id="SM00448">
    <property type="entry name" value="REC"/>
    <property type="match status" value="1"/>
</dbReference>
<dbReference type="FunFam" id="3.30.565.10:FF:000037">
    <property type="entry name" value="Hybrid sensor histidine kinase/response regulator"/>
    <property type="match status" value="1"/>
</dbReference>
<evidence type="ECO:0000256" key="4">
    <source>
        <dbReference type="ARBA" id="ARBA00022679"/>
    </source>
</evidence>
<accession>A0A975KGX4</accession>
<evidence type="ECO:0000256" key="11">
    <source>
        <dbReference type="PROSITE-ProRule" id="PRU00169"/>
    </source>
</evidence>
<comment type="catalytic activity">
    <reaction evidence="1">
        <text>ATP + protein L-histidine = ADP + protein N-phospho-L-histidine.</text>
        <dbReference type="EC" id="2.7.13.3"/>
    </reaction>
</comment>
<dbReference type="Gene3D" id="3.40.50.2300">
    <property type="match status" value="1"/>
</dbReference>
<dbReference type="CDD" id="cd00075">
    <property type="entry name" value="HATPase"/>
    <property type="match status" value="1"/>
</dbReference>
<dbReference type="CDD" id="cd17574">
    <property type="entry name" value="REC_OmpR"/>
    <property type="match status" value="1"/>
</dbReference>
<dbReference type="PROSITE" id="PS01124">
    <property type="entry name" value="HTH_ARAC_FAMILY_2"/>
    <property type="match status" value="1"/>
</dbReference>
<evidence type="ECO:0000259" key="15">
    <source>
        <dbReference type="PROSITE" id="PS50110"/>
    </source>
</evidence>
<dbReference type="FunFam" id="1.10.287.130:FF:000034">
    <property type="entry name" value="Two-component system sensor histidine kinase/response regulator"/>
    <property type="match status" value="1"/>
</dbReference>
<keyword evidence="5" id="KW-0547">Nucleotide-binding</keyword>
<dbReference type="Gene3D" id="3.30.565.10">
    <property type="entry name" value="Histidine kinase-like ATPase, C-terminal domain"/>
    <property type="match status" value="1"/>
</dbReference>
<gene>
    <name evidence="16" type="ORF">INE88_02135</name>
</gene>
<dbReference type="SMART" id="SM00342">
    <property type="entry name" value="HTH_ARAC"/>
    <property type="match status" value="1"/>
</dbReference>
<dbReference type="InterPro" id="IPR018060">
    <property type="entry name" value="HTH_AraC"/>
</dbReference>
<feature type="transmembrane region" description="Helical" evidence="12">
    <location>
        <begin position="796"/>
        <end position="818"/>
    </location>
</feature>
<dbReference type="InterPro" id="IPR013783">
    <property type="entry name" value="Ig-like_fold"/>
</dbReference>
<dbReference type="PROSITE" id="PS50109">
    <property type="entry name" value="HIS_KIN"/>
    <property type="match status" value="1"/>
</dbReference>
<evidence type="ECO:0000313" key="16">
    <source>
        <dbReference type="EMBL" id="QUT45315.1"/>
    </source>
</evidence>
<dbReference type="Pfam" id="PF07494">
    <property type="entry name" value="Reg_prop"/>
    <property type="match status" value="6"/>
</dbReference>
<dbReference type="Pfam" id="PF12833">
    <property type="entry name" value="HTH_18"/>
    <property type="match status" value="1"/>
</dbReference>
<keyword evidence="8" id="KW-0902">Two-component regulatory system</keyword>
<dbReference type="Pfam" id="PF00512">
    <property type="entry name" value="HisKA"/>
    <property type="match status" value="1"/>
</dbReference>
<dbReference type="SUPFAM" id="SSF63829">
    <property type="entry name" value="Calcium-dependent phosphotriesterase"/>
    <property type="match status" value="3"/>
</dbReference>
<dbReference type="InterPro" id="IPR036097">
    <property type="entry name" value="HisK_dim/P_sf"/>
</dbReference>
<dbReference type="GO" id="GO:0000155">
    <property type="term" value="F:phosphorelay sensor kinase activity"/>
    <property type="evidence" value="ECO:0007669"/>
    <property type="project" value="InterPro"/>
</dbReference>
<evidence type="ECO:0000256" key="12">
    <source>
        <dbReference type="SAM" id="Phobius"/>
    </source>
</evidence>
<evidence type="ECO:0000256" key="2">
    <source>
        <dbReference type="ARBA" id="ARBA00012438"/>
    </source>
</evidence>
<dbReference type="PANTHER" id="PTHR43547:SF2">
    <property type="entry name" value="HYBRID SIGNAL TRANSDUCTION HISTIDINE KINASE C"/>
    <property type="match status" value="1"/>
</dbReference>
<dbReference type="EC" id="2.7.13.3" evidence="2"/>
<organism evidence="16 17">
    <name type="scientific">Bacteroides eggerthii</name>
    <dbReference type="NCBI Taxonomy" id="28111"/>
    <lineage>
        <taxon>Bacteria</taxon>
        <taxon>Pseudomonadati</taxon>
        <taxon>Bacteroidota</taxon>
        <taxon>Bacteroidia</taxon>
        <taxon>Bacteroidales</taxon>
        <taxon>Bacteroidaceae</taxon>
        <taxon>Bacteroides</taxon>
    </lineage>
</organism>
<dbReference type="InterPro" id="IPR015943">
    <property type="entry name" value="WD40/YVTN_repeat-like_dom_sf"/>
</dbReference>
<dbReference type="Pfam" id="PF07495">
    <property type="entry name" value="Y_Y_Y"/>
    <property type="match status" value="1"/>
</dbReference>
<keyword evidence="10" id="KW-0804">Transcription</keyword>
<proteinExistence type="predicted"/>
<dbReference type="InterPro" id="IPR009057">
    <property type="entry name" value="Homeodomain-like_sf"/>
</dbReference>
<keyword evidence="6" id="KW-0418">Kinase</keyword>
<evidence type="ECO:0000259" key="14">
    <source>
        <dbReference type="PROSITE" id="PS50109"/>
    </source>
</evidence>
<dbReference type="InterPro" id="IPR004358">
    <property type="entry name" value="Sig_transdc_His_kin-like_C"/>
</dbReference>
<keyword evidence="12" id="KW-0472">Membrane</keyword>
<dbReference type="Gene3D" id="2.60.40.10">
    <property type="entry name" value="Immunoglobulins"/>
    <property type="match status" value="1"/>
</dbReference>
<dbReference type="InterPro" id="IPR011006">
    <property type="entry name" value="CheY-like_superfamily"/>
</dbReference>
<dbReference type="Proteomes" id="UP000679226">
    <property type="component" value="Chromosome"/>
</dbReference>
<dbReference type="InterPro" id="IPR003594">
    <property type="entry name" value="HATPase_dom"/>
</dbReference>
<dbReference type="InterPro" id="IPR001789">
    <property type="entry name" value="Sig_transdc_resp-reg_receiver"/>
</dbReference>
<dbReference type="SUPFAM" id="SSF55874">
    <property type="entry name" value="ATPase domain of HSP90 chaperone/DNA topoisomerase II/histidine kinase"/>
    <property type="match status" value="1"/>
</dbReference>
<feature type="modified residue" description="4-aspartylphosphate" evidence="11">
    <location>
        <position position="1167"/>
    </location>
</feature>
<evidence type="ECO:0000313" key="17">
    <source>
        <dbReference type="Proteomes" id="UP000679226"/>
    </source>
</evidence>
<dbReference type="Pfam" id="PF02518">
    <property type="entry name" value="HATPase_c"/>
    <property type="match status" value="1"/>
</dbReference>
<sequence length="1372" mass="157036">MKIYCVSLSHNLFLILSNMAKLLTCLILSCIFLLPLHSQVEVSAHFVHIGLNQGLSQATVFDITQDKRGNMWFATQNGLNKYDGYGFTVYQHDEQNRHSIANDVVRTCITDKSGQIWIGTEEGLSLYNADKNWFENFAYPNNSKKQFINGIVELDEKQLLLYINRQKLLIFNIETRSFSDIMPIGDLQEIVPTAISRQGDHIYIGSFEGVYDFSVPQKTVKRVMADKLNGKNILAILQQSSTALWIATEGYGLYRYNPKTGEAVNYTHSPNKKGCLNSNYVRSLAFDTQNRLWVGTINSLNIYNEKEDRFETYNNDSQGGGNSTQFSVRDIFKDSQGGMWLGTYYGGLSYYHPLKNRFQNLQSTIKPHSLSSNIINSIRESSDNLLWIGTNGGGMNCYNPNDQTMICYTRNNGLASNDVKSIYVDETNNLIYIGTHTGGLSILHRNTGKIETIKSDNLKNIYAIEPTNDGEFWMNGLSNLIRFNPQNNTFSLVKKQADGRAFLHDRILNLFRDKKHRLWIISEQGLFSYKENKGELQSCQILPEESSVNQKAINCLYETADGIFWIGTRSGIFRFDEAKNEIKQYTTAHGLPNNAVHGILEDAYGKLWISTDKGLACFYPQTEKFRNFTDDDGLQNNQFTTGAFCSTANGKMYFGGINGITSFDPKLLTDNPYIPSVVITQLRLFNKTVSPDDESGILKKSISETNSITLSAQQSMFSLEFVVSNYIAGQHNTFAYKLDGYDKEWYYSNTQRIASYSNLPHGTYRFLVKAANNDGKWNETPTELEINILPVWYKTWWAILLFIIAAIVAIAFVLRYFWIRKSMKAQIAMERIDKERQKEVNEMKLRFFINISHELRTPLTLILAPLQDMLDKVNDRWMYKQLEYMQRNTNRLLHLVNQLMDYRKAELGVFSLQVRYCNIHQVIEKNFLSYERLAQHKKLSYNFYSEIENQEILCDPNYLELIVNNLLSNAFKYTDENQSITVTLKAPHHTLLLQVKDTGSGIPTDKQEKIFERFYQVDNKHIGTGIGLSLVQRLVELYHGRIELDSSEGVGSTFSIYLPTDESAFAPEELQKANPDRQQEDVLSTNTGDMYAIDTEKEIIAEEKEPDADNTTIQPKEKILIVEDNADILQYLSRELSNSFLIFEAGNGEEALEILKKEEEISLILTDVMMPVMDGLQLCKLIKQNLRTCHIPIIILSAKADLKEQLDGLQMGADDYIPKPFSLTLVKTKIKNILRTRYRTIQHYSNSLEIEPEKIALNPLDEELLKKAIAAVEKHLDNVNFSTEEFASEMCMSRANLHLKLKALTGETTNDFIRKIRFNHACKLLKEGRYTISEISTKVGFNTASYFATSFKKYFGCLPSEYTKPRVHKQID</sequence>
<evidence type="ECO:0000256" key="10">
    <source>
        <dbReference type="ARBA" id="ARBA00023163"/>
    </source>
</evidence>
<dbReference type="SUPFAM" id="SSF46689">
    <property type="entry name" value="Homeodomain-like"/>
    <property type="match status" value="1"/>
</dbReference>
<protein>
    <recommendedName>
        <fullName evidence="2">histidine kinase</fullName>
        <ecNumber evidence="2">2.7.13.3</ecNumber>
    </recommendedName>
</protein>
<evidence type="ECO:0000256" key="9">
    <source>
        <dbReference type="ARBA" id="ARBA00023015"/>
    </source>
</evidence>
<feature type="domain" description="Histidine kinase" evidence="14">
    <location>
        <begin position="850"/>
        <end position="1062"/>
    </location>
</feature>
<dbReference type="InterPro" id="IPR003661">
    <property type="entry name" value="HisK_dim/P_dom"/>
</dbReference>
<evidence type="ECO:0000256" key="7">
    <source>
        <dbReference type="ARBA" id="ARBA00022840"/>
    </source>
</evidence>
<dbReference type="GO" id="GO:0003700">
    <property type="term" value="F:DNA-binding transcription factor activity"/>
    <property type="evidence" value="ECO:0007669"/>
    <property type="project" value="InterPro"/>
</dbReference>
<dbReference type="InterPro" id="IPR011110">
    <property type="entry name" value="Reg_prop"/>
</dbReference>
<dbReference type="GO" id="GO:0005524">
    <property type="term" value="F:ATP binding"/>
    <property type="evidence" value="ECO:0007669"/>
    <property type="project" value="UniProtKB-KW"/>
</dbReference>
<dbReference type="Gene3D" id="1.10.10.60">
    <property type="entry name" value="Homeodomain-like"/>
    <property type="match status" value="1"/>
</dbReference>
<keyword evidence="3 11" id="KW-0597">Phosphoprotein</keyword>
<evidence type="ECO:0000256" key="1">
    <source>
        <dbReference type="ARBA" id="ARBA00000085"/>
    </source>
</evidence>
<dbReference type="SMART" id="SM00387">
    <property type="entry name" value="HATPase_c"/>
    <property type="match status" value="1"/>
</dbReference>
<dbReference type="Gene3D" id="1.10.287.130">
    <property type="match status" value="1"/>
</dbReference>
<feature type="domain" description="HTH araC/xylS-type" evidence="13">
    <location>
        <begin position="1266"/>
        <end position="1365"/>
    </location>
</feature>
<evidence type="ECO:0000259" key="13">
    <source>
        <dbReference type="PROSITE" id="PS01124"/>
    </source>
</evidence>
<dbReference type="InterPro" id="IPR011123">
    <property type="entry name" value="Y_Y_Y"/>
</dbReference>
<dbReference type="SUPFAM" id="SSF47384">
    <property type="entry name" value="Homodimeric domain of signal transducing histidine kinase"/>
    <property type="match status" value="1"/>
</dbReference>
<keyword evidence="4" id="KW-0808">Transferase</keyword>
<dbReference type="PANTHER" id="PTHR43547">
    <property type="entry name" value="TWO-COMPONENT HISTIDINE KINASE"/>
    <property type="match status" value="1"/>
</dbReference>